<name>A0ACA9K3C4_9GLOM</name>
<evidence type="ECO:0000313" key="2">
    <source>
        <dbReference type="Proteomes" id="UP000789860"/>
    </source>
</evidence>
<organism evidence="1 2">
    <name type="scientific">Scutellospora calospora</name>
    <dbReference type="NCBI Taxonomy" id="85575"/>
    <lineage>
        <taxon>Eukaryota</taxon>
        <taxon>Fungi</taxon>
        <taxon>Fungi incertae sedis</taxon>
        <taxon>Mucoromycota</taxon>
        <taxon>Glomeromycotina</taxon>
        <taxon>Glomeromycetes</taxon>
        <taxon>Diversisporales</taxon>
        <taxon>Gigasporaceae</taxon>
        <taxon>Scutellospora</taxon>
    </lineage>
</organism>
<comment type="caution">
    <text evidence="1">The sequence shown here is derived from an EMBL/GenBank/DDBJ whole genome shotgun (WGS) entry which is preliminary data.</text>
</comment>
<evidence type="ECO:0000313" key="1">
    <source>
        <dbReference type="EMBL" id="CAG8449042.1"/>
    </source>
</evidence>
<proteinExistence type="predicted"/>
<accession>A0ACA9K3C4</accession>
<reference evidence="1" key="1">
    <citation type="submission" date="2021-06" db="EMBL/GenBank/DDBJ databases">
        <authorList>
            <person name="Kallberg Y."/>
            <person name="Tangrot J."/>
            <person name="Rosling A."/>
        </authorList>
    </citation>
    <scope>NUCLEOTIDE SEQUENCE</scope>
    <source>
        <strain evidence="1">AU212A</strain>
    </source>
</reference>
<sequence length="67" mass="7797">MKKITTTHESSLDSITQNSDDELAYQNIKPEQNELDDQDKLDEENNSREGTKTNILDTITWKSRLQE</sequence>
<protein>
    <submittedName>
        <fullName evidence="1">2209_t:CDS:1</fullName>
    </submittedName>
</protein>
<gene>
    <name evidence="1" type="ORF">SCALOS_LOCUS1094</name>
</gene>
<keyword evidence="2" id="KW-1185">Reference proteome</keyword>
<dbReference type="EMBL" id="CAJVPM010000663">
    <property type="protein sequence ID" value="CAG8449042.1"/>
    <property type="molecule type" value="Genomic_DNA"/>
</dbReference>
<dbReference type="Proteomes" id="UP000789860">
    <property type="component" value="Unassembled WGS sequence"/>
</dbReference>